<feature type="compositionally biased region" description="Basic residues" evidence="1">
    <location>
        <begin position="8"/>
        <end position="18"/>
    </location>
</feature>
<dbReference type="Pfam" id="PF04632">
    <property type="entry name" value="FUSC"/>
    <property type="match status" value="1"/>
</dbReference>
<feature type="transmembrane region" description="Helical" evidence="2">
    <location>
        <begin position="136"/>
        <end position="154"/>
    </location>
</feature>
<protein>
    <submittedName>
        <fullName evidence="3">FUSC family protein</fullName>
    </submittedName>
</protein>
<organism evidence="3 4">
    <name type="scientific">Dankookia rubra</name>
    <dbReference type="NCBI Taxonomy" id="1442381"/>
    <lineage>
        <taxon>Bacteria</taxon>
        <taxon>Pseudomonadati</taxon>
        <taxon>Pseudomonadota</taxon>
        <taxon>Alphaproteobacteria</taxon>
        <taxon>Acetobacterales</taxon>
        <taxon>Roseomonadaceae</taxon>
        <taxon>Dankookia</taxon>
    </lineage>
</organism>
<dbReference type="OrthoDB" id="9807111at2"/>
<name>A0A4R5Q6Q2_9PROT</name>
<proteinExistence type="predicted"/>
<keyword evidence="2" id="KW-0472">Membrane</keyword>
<evidence type="ECO:0000313" key="4">
    <source>
        <dbReference type="Proteomes" id="UP000295096"/>
    </source>
</evidence>
<feature type="transmembrane region" description="Helical" evidence="2">
    <location>
        <begin position="544"/>
        <end position="566"/>
    </location>
</feature>
<keyword evidence="2" id="KW-0812">Transmembrane</keyword>
<evidence type="ECO:0000256" key="2">
    <source>
        <dbReference type="SAM" id="Phobius"/>
    </source>
</evidence>
<accession>A0A4R5Q6Q2</accession>
<gene>
    <name evidence="3" type="ORF">E2C06_32010</name>
</gene>
<feature type="transmembrane region" description="Helical" evidence="2">
    <location>
        <begin position="414"/>
        <end position="436"/>
    </location>
</feature>
<keyword evidence="2" id="KW-1133">Transmembrane helix</keyword>
<reference evidence="3 4" key="1">
    <citation type="journal article" date="2016" name="J. Microbiol.">
        <title>Dankookia rubra gen. nov., sp. nov., an alphaproteobacterium isolated from sediment of a shallow stream.</title>
        <authorList>
            <person name="Kim W.H."/>
            <person name="Kim D.H."/>
            <person name="Kang K."/>
            <person name="Ahn T.Y."/>
        </authorList>
    </citation>
    <scope>NUCLEOTIDE SEQUENCE [LARGE SCALE GENOMIC DNA]</scope>
    <source>
        <strain evidence="3 4">JCM30602</strain>
    </source>
</reference>
<feature type="non-terminal residue" evidence="3">
    <location>
        <position position="680"/>
    </location>
</feature>
<comment type="caution">
    <text evidence="3">The sequence shown here is derived from an EMBL/GenBank/DDBJ whole genome shotgun (WGS) entry which is preliminary data.</text>
</comment>
<dbReference type="GO" id="GO:0005886">
    <property type="term" value="C:plasma membrane"/>
    <property type="evidence" value="ECO:0007669"/>
    <property type="project" value="InterPro"/>
</dbReference>
<feature type="region of interest" description="Disordered" evidence="1">
    <location>
        <begin position="1"/>
        <end position="41"/>
    </location>
</feature>
<keyword evidence="4" id="KW-1185">Reference proteome</keyword>
<evidence type="ECO:0000256" key="1">
    <source>
        <dbReference type="SAM" id="MobiDB-lite"/>
    </source>
</evidence>
<feature type="transmembrane region" description="Helical" evidence="2">
    <location>
        <begin position="62"/>
        <end position="82"/>
    </location>
</feature>
<feature type="transmembrane region" description="Helical" evidence="2">
    <location>
        <begin position="494"/>
        <end position="511"/>
    </location>
</feature>
<feature type="transmembrane region" description="Helical" evidence="2">
    <location>
        <begin position="112"/>
        <end position="130"/>
    </location>
</feature>
<feature type="transmembrane region" description="Helical" evidence="2">
    <location>
        <begin position="88"/>
        <end position="105"/>
    </location>
</feature>
<dbReference type="Proteomes" id="UP000295096">
    <property type="component" value="Unassembled WGS sequence"/>
</dbReference>
<evidence type="ECO:0000313" key="3">
    <source>
        <dbReference type="EMBL" id="TDH58552.1"/>
    </source>
</evidence>
<dbReference type="AlphaFoldDB" id="A0A4R5Q6Q2"/>
<sequence>MGAPAGGVKRKPVRRRGGPGRVPCPRPAAMHPFPVPKRQRRGRPARRRLCCVLATLPGWRDWLFSVRSFAAAMLALWLALWLDLPRPYWAVGTVYIVIQPLSGALRAKGLARFLGTLAGGAFAVATVPNLVDTPSLLVAVLALWVAGCTMGSLYDPTPRSYAFRLAGFTAALIAFPSVDAPGAVFDTALARVEEIGLGIACATLADQVFPRPATPVLLARLETWIGGMARFGADALTGRMEESRFIADRRRVARDGAALDVLFEETRYEAAQHRAGLAWVRALRARARTVPAMISAVADRARALRQDAPAARAALAPLLQETAAWLTATADPDSRAAARAAAPALLARLRAAGREAAAAGGDWPGLLREGLLARLDELVETWSQALALEPGAGALAAAPREAAAPVTSGHTDPLLVGLTGLASVLAILACDLAWVATGWPEGGTATMMAAVSTAMFAQLDDPAPAIAKFLGWTSFAAVLAAAYLFAVLPAIDGFPLLAFALAVLYLPFGALHAQPARIGMALPVMVNTVALISLQEVYAAEFAAYVNGALALLAGFAAGLVSTRLVRAFGIEWRLRRLVAADRRDLARLTEGRQADLRRSVAAMLDRFEFLAGRIGSADAETLDVTELAELRAAVNVVRLREAAPRLPPRAREAVEAALAAVAARARDQAAPGAVLARLD</sequence>
<dbReference type="GO" id="GO:0022857">
    <property type="term" value="F:transmembrane transporter activity"/>
    <property type="evidence" value="ECO:0007669"/>
    <property type="project" value="InterPro"/>
</dbReference>
<feature type="transmembrane region" description="Helical" evidence="2">
    <location>
        <begin position="469"/>
        <end position="488"/>
    </location>
</feature>
<dbReference type="EMBL" id="SMSJ01000112">
    <property type="protein sequence ID" value="TDH58552.1"/>
    <property type="molecule type" value="Genomic_DNA"/>
</dbReference>
<dbReference type="InterPro" id="IPR006726">
    <property type="entry name" value="PHBA_efflux_AaeB/fusaric-R"/>
</dbReference>